<dbReference type="InterPro" id="IPR014756">
    <property type="entry name" value="Ig_E-set"/>
</dbReference>
<protein>
    <recommendedName>
        <fullName evidence="1">Glycosyl hydrolase family 13 catalytic domain-containing protein</fullName>
    </recommendedName>
</protein>
<dbReference type="InterPro" id="IPR017853">
    <property type="entry name" value="GH"/>
</dbReference>
<proteinExistence type="predicted"/>
<gene>
    <name evidence="2" type="ORF">METZ01_LOCUS63619</name>
</gene>
<dbReference type="SUPFAM" id="SSF51445">
    <property type="entry name" value="(Trans)glycosidases"/>
    <property type="match status" value="1"/>
</dbReference>
<dbReference type="InterPro" id="IPR032640">
    <property type="entry name" value="AMPK1_CBM"/>
</dbReference>
<dbReference type="Pfam" id="PF00128">
    <property type="entry name" value="Alpha-amylase"/>
    <property type="match status" value="1"/>
</dbReference>
<dbReference type="AlphaFoldDB" id="A0A381T3I5"/>
<dbReference type="InterPro" id="IPR013783">
    <property type="entry name" value="Ig-like_fold"/>
</dbReference>
<dbReference type="InterPro" id="IPR006047">
    <property type="entry name" value="GH13_cat_dom"/>
</dbReference>
<dbReference type="EMBL" id="UINC01003972">
    <property type="protein sequence ID" value="SVA10765.1"/>
    <property type="molecule type" value="Genomic_DNA"/>
</dbReference>
<evidence type="ECO:0000313" key="2">
    <source>
        <dbReference type="EMBL" id="SVA10765.1"/>
    </source>
</evidence>
<dbReference type="PROSITE" id="PS51257">
    <property type="entry name" value="PROKAR_LIPOPROTEIN"/>
    <property type="match status" value="1"/>
</dbReference>
<evidence type="ECO:0000259" key="1">
    <source>
        <dbReference type="SMART" id="SM00642"/>
    </source>
</evidence>
<dbReference type="Pfam" id="PF16561">
    <property type="entry name" value="AMPK1_CBM"/>
    <property type="match status" value="1"/>
</dbReference>
<accession>A0A381T3I5</accession>
<reference evidence="2" key="1">
    <citation type="submission" date="2018-05" db="EMBL/GenBank/DDBJ databases">
        <authorList>
            <person name="Lanie J.A."/>
            <person name="Ng W.-L."/>
            <person name="Kazmierczak K.M."/>
            <person name="Andrzejewski T.M."/>
            <person name="Davidsen T.M."/>
            <person name="Wayne K.J."/>
            <person name="Tettelin H."/>
            <person name="Glass J.I."/>
            <person name="Rusch D."/>
            <person name="Podicherti R."/>
            <person name="Tsui H.-C.T."/>
            <person name="Winkler M.E."/>
        </authorList>
    </citation>
    <scope>NUCLEOTIDE SEQUENCE</scope>
</reference>
<dbReference type="GO" id="GO:0005975">
    <property type="term" value="P:carbohydrate metabolic process"/>
    <property type="evidence" value="ECO:0007669"/>
    <property type="project" value="InterPro"/>
</dbReference>
<dbReference type="Gene3D" id="2.60.40.1180">
    <property type="entry name" value="Golgi alpha-mannosidase II"/>
    <property type="match status" value="1"/>
</dbReference>
<sequence>MIRVKNILSLSLLIFVSCEFHTAMDPLYPIPVLKVKMGEEKAFDLSNYFRNENVNLLFNESLQHISLLGNELIIDASSVTSGFENISLIADGRPIHIFIEYEFMARHTFSFESEKANTVVVMGGFNDWSRSALPLLKRGNQFSRTIFMSPKKHEYKFVVDGIEEIDPKNPVFISNNIGGWNSILDLRDQNITEPGMLVKNNHKGNWLHFEYLPSNDGASPQDWIILLDNKELHPDIFDLLSGGGVKVNISGVKEGLLRIFGRDSKGRMIPENQTIIRNGEPLSSNFDDWHFAIIYNIMVDRFRDGDSLNNKPIHDPKLHELANFMGGDFAGIQQKLDEGYFKDLGVNTLWISPIQKQPDSSWVEWVPPNRTFSGYHGYWPIEPRKIDPRFGKSEEFHSIVKSAHQTGTKVILDFVSNHVHQDHPYLRDHKNWFGTVNLPDGRLNIRQWDGDTRLTTWFDEFIPSFDFPSAPVAINQVVEDAMWWMGEYDLDGFRQDAVKHVPHSFWKSLTRSAKIRFPEKNIYQIGETFGSDELIGSYVNPAELDAQFNFSIYFNSRGVFSSDQPNFSDLGGVIAENRSTFGPIHLMGNITSSHDQLRFSGYADGQIEFSDNGTARSFDNPVGKIRQLSTYSKMANFHAFNISQPGIPIIYYGEEIALMGEGDPGNRRMMRFNISDNEMELKKTFSLLNGLRTEYSSLALGDQMILYNEGPVLILLKKYFNEMILVAFNNSQDSKTIEIEFPFENTLLTKLIGLGHYEMNDKLIKLTINPLSHDFYFSEK</sequence>
<name>A0A381T3I5_9ZZZZ</name>
<dbReference type="SUPFAM" id="SSF51011">
    <property type="entry name" value="Glycosyl hydrolase domain"/>
    <property type="match status" value="1"/>
</dbReference>
<dbReference type="Gene3D" id="2.60.40.10">
    <property type="entry name" value="Immunoglobulins"/>
    <property type="match status" value="1"/>
</dbReference>
<dbReference type="CDD" id="cd02859">
    <property type="entry name" value="E_set_AMPKbeta_like_N"/>
    <property type="match status" value="1"/>
</dbReference>
<dbReference type="Gene3D" id="3.20.20.80">
    <property type="entry name" value="Glycosidases"/>
    <property type="match status" value="1"/>
</dbReference>
<dbReference type="SUPFAM" id="SSF81296">
    <property type="entry name" value="E set domains"/>
    <property type="match status" value="1"/>
</dbReference>
<feature type="domain" description="Glycosyl hydrolase family 13 catalytic" evidence="1">
    <location>
        <begin position="296"/>
        <end position="692"/>
    </location>
</feature>
<dbReference type="SMART" id="SM00642">
    <property type="entry name" value="Aamy"/>
    <property type="match status" value="1"/>
</dbReference>
<organism evidence="2">
    <name type="scientific">marine metagenome</name>
    <dbReference type="NCBI Taxonomy" id="408172"/>
    <lineage>
        <taxon>unclassified sequences</taxon>
        <taxon>metagenomes</taxon>
        <taxon>ecological metagenomes</taxon>
    </lineage>
</organism>
<dbReference type="InterPro" id="IPR013780">
    <property type="entry name" value="Glyco_hydro_b"/>
</dbReference>
<dbReference type="PANTHER" id="PTHR10357">
    <property type="entry name" value="ALPHA-AMYLASE FAMILY MEMBER"/>
    <property type="match status" value="1"/>
</dbReference>